<feature type="region of interest" description="Disordered" evidence="2">
    <location>
        <begin position="1"/>
        <end position="22"/>
    </location>
</feature>
<dbReference type="STRING" id="490622.A0A395NVX8"/>
<dbReference type="PANTHER" id="PTHR10655">
    <property type="entry name" value="LYSOPHOSPHOLIPASE-RELATED"/>
    <property type="match status" value="1"/>
</dbReference>
<proteinExistence type="inferred from homology"/>
<evidence type="ECO:0000313" key="5">
    <source>
        <dbReference type="Proteomes" id="UP000266272"/>
    </source>
</evidence>
<evidence type="ECO:0000313" key="4">
    <source>
        <dbReference type="EMBL" id="RFU80260.1"/>
    </source>
</evidence>
<feature type="domain" description="Phospholipase/carboxylesterase/thioesterase" evidence="3">
    <location>
        <begin position="253"/>
        <end position="311"/>
    </location>
</feature>
<comment type="similarity">
    <text evidence="1">Belongs to the AB hydrolase superfamily. AB hydrolase 2 family.</text>
</comment>
<feature type="domain" description="Phospholipase/carboxylesterase/thioesterase" evidence="3">
    <location>
        <begin position="35"/>
        <end position="185"/>
    </location>
</feature>
<protein>
    <submittedName>
        <fullName evidence="4">Acyl-thioesterase</fullName>
    </submittedName>
</protein>
<reference evidence="4 5" key="1">
    <citation type="journal article" date="2018" name="PLoS Pathog.">
        <title>Evolution of structural diversity of trichothecenes, a family of toxins produced by plant pathogenic and entomopathogenic fungi.</title>
        <authorList>
            <person name="Proctor R.H."/>
            <person name="McCormick S.P."/>
            <person name="Kim H.S."/>
            <person name="Cardoza R.E."/>
            <person name="Stanley A.M."/>
            <person name="Lindo L."/>
            <person name="Kelly A."/>
            <person name="Brown D.W."/>
            <person name="Lee T."/>
            <person name="Vaughan M.M."/>
            <person name="Alexander N.J."/>
            <person name="Busman M."/>
            <person name="Gutierrez S."/>
        </authorList>
    </citation>
    <scope>NUCLEOTIDE SEQUENCE [LARGE SCALE GENOMIC DNA]</scope>
    <source>
        <strain evidence="4 5">IBT 40837</strain>
    </source>
</reference>
<dbReference type="InterPro" id="IPR003140">
    <property type="entry name" value="PLipase/COase/thioEstase"/>
</dbReference>
<name>A0A395NVX8_TRIAR</name>
<dbReference type="OrthoDB" id="2418081at2759"/>
<organism evidence="4 5">
    <name type="scientific">Trichoderma arundinaceum</name>
    <dbReference type="NCBI Taxonomy" id="490622"/>
    <lineage>
        <taxon>Eukaryota</taxon>
        <taxon>Fungi</taxon>
        <taxon>Dikarya</taxon>
        <taxon>Ascomycota</taxon>
        <taxon>Pezizomycotina</taxon>
        <taxon>Sordariomycetes</taxon>
        <taxon>Hypocreomycetidae</taxon>
        <taxon>Hypocreales</taxon>
        <taxon>Hypocreaceae</taxon>
        <taxon>Trichoderma</taxon>
    </lineage>
</organism>
<dbReference type="SUPFAM" id="SSF53474">
    <property type="entry name" value="alpha/beta-Hydrolases"/>
    <property type="match status" value="1"/>
</dbReference>
<evidence type="ECO:0000256" key="2">
    <source>
        <dbReference type="SAM" id="MobiDB-lite"/>
    </source>
</evidence>
<evidence type="ECO:0000256" key="1">
    <source>
        <dbReference type="ARBA" id="ARBA00006499"/>
    </source>
</evidence>
<dbReference type="Gene3D" id="3.40.50.1820">
    <property type="entry name" value="alpha/beta hydrolase"/>
    <property type="match status" value="1"/>
</dbReference>
<dbReference type="InterPro" id="IPR029058">
    <property type="entry name" value="AB_hydrolase_fold"/>
</dbReference>
<accession>A0A395NVX8</accession>
<dbReference type="InterPro" id="IPR050565">
    <property type="entry name" value="LYPA1-2/EST-like"/>
</dbReference>
<dbReference type="GO" id="GO:0005737">
    <property type="term" value="C:cytoplasm"/>
    <property type="evidence" value="ECO:0007669"/>
    <property type="project" value="TreeGrafter"/>
</dbReference>
<dbReference type="GO" id="GO:0052689">
    <property type="term" value="F:carboxylic ester hydrolase activity"/>
    <property type="evidence" value="ECO:0007669"/>
    <property type="project" value="TreeGrafter"/>
</dbReference>
<dbReference type="EMBL" id="PXOA01000118">
    <property type="protein sequence ID" value="RFU80260.1"/>
    <property type="molecule type" value="Genomic_DNA"/>
</dbReference>
<dbReference type="AlphaFoldDB" id="A0A395NVX8"/>
<evidence type="ECO:0000259" key="3">
    <source>
        <dbReference type="Pfam" id="PF02230"/>
    </source>
</evidence>
<dbReference type="GO" id="GO:0008474">
    <property type="term" value="F:palmitoyl-(protein) hydrolase activity"/>
    <property type="evidence" value="ECO:0007669"/>
    <property type="project" value="TreeGrafter"/>
</dbReference>
<sequence length="317" mass="34843">MDGGGNSKIAPEPSQLSKQSEKRLPLGQFPAPIIIQPASSTHKSTIIFLHGRGSNAQKFHGPLLSSPLTAHKHFQDAFPNTRFVFPTAPLLRAARFGRSIIHQWFDGSADWEPGEQEHLKRSIEHVHGIIRQESRLLDGDCRRIILAGISQGCATALTSMLLWEGDGLGAFVGMCGYLPLATYLTEMLDGEGAGSGDEEDDGFVFELDSDDGAANQDIIEDGTCRSPLQDAVGELRREARLPDLTRPSYLSFNSTPVFLGHGTEDDKVECRHGHQASAFLKKAGLDVVFREYQGLGHWYSQDMLDHITDFLLAKMDS</sequence>
<keyword evidence="5" id="KW-1185">Reference proteome</keyword>
<dbReference type="Pfam" id="PF02230">
    <property type="entry name" value="Abhydrolase_2"/>
    <property type="match status" value="2"/>
</dbReference>
<dbReference type="Proteomes" id="UP000266272">
    <property type="component" value="Unassembled WGS sequence"/>
</dbReference>
<gene>
    <name evidence="4" type="ORF">TARUN_1936</name>
</gene>
<comment type="caution">
    <text evidence="4">The sequence shown here is derived from an EMBL/GenBank/DDBJ whole genome shotgun (WGS) entry which is preliminary data.</text>
</comment>
<dbReference type="PANTHER" id="PTHR10655:SF64">
    <property type="entry name" value="PHOSPHOLIPASE_CARBOXYLESTERASE_THIOESTERASE DOMAIN-CONTAINING PROTEIN"/>
    <property type="match status" value="1"/>
</dbReference>